<organism evidence="2 3">
    <name type="scientific">Streptomyces huasconensis</name>
    <dbReference type="NCBI Taxonomy" id="1854574"/>
    <lineage>
        <taxon>Bacteria</taxon>
        <taxon>Bacillati</taxon>
        <taxon>Actinomycetota</taxon>
        <taxon>Actinomycetes</taxon>
        <taxon>Kitasatosporales</taxon>
        <taxon>Streptomycetaceae</taxon>
        <taxon>Streptomyces</taxon>
    </lineage>
</organism>
<dbReference type="Proteomes" id="UP001553843">
    <property type="component" value="Unassembled WGS sequence"/>
</dbReference>
<dbReference type="EMBL" id="JBEYRS010000016">
    <property type="protein sequence ID" value="MEW2366424.1"/>
    <property type="molecule type" value="Genomic_DNA"/>
</dbReference>
<feature type="domain" description="PucR C-terminal helix-turn-helix" evidence="1">
    <location>
        <begin position="423"/>
        <end position="478"/>
    </location>
</feature>
<dbReference type="PANTHER" id="PTHR33744">
    <property type="entry name" value="CARBOHYDRATE DIACID REGULATOR"/>
    <property type="match status" value="1"/>
</dbReference>
<protein>
    <submittedName>
        <fullName evidence="2">Helix-turn-helix domain-containing protein</fullName>
    </submittedName>
</protein>
<dbReference type="Pfam" id="PF13556">
    <property type="entry name" value="HTH_30"/>
    <property type="match status" value="1"/>
</dbReference>
<name>A0ABV3M5B6_9ACTN</name>
<proteinExistence type="predicted"/>
<dbReference type="Gene3D" id="1.10.10.2840">
    <property type="entry name" value="PucR C-terminal helix-turn-helix domain"/>
    <property type="match status" value="1"/>
</dbReference>
<accession>A0ABV3M5B6</accession>
<keyword evidence="3" id="KW-1185">Reference proteome</keyword>
<evidence type="ECO:0000259" key="1">
    <source>
        <dbReference type="Pfam" id="PF13556"/>
    </source>
</evidence>
<sequence length="499" mass="53546">MAVQTLQLLANLSPRARLMVGAWGLERRVTGLTDLRGRSLTEPEPPPAGHAVTLDAAAIPAGRDAQRALIARLRHVPLAVVQVADAAQPVPIGFLALAEQYEVPVVRWLPAHGQDPAAEIHAALRRVRPAVPELGAWARALATELDAHVHVLDAELRPLAGHPDAGGSLLARLRGELPPAAGHDPMFRTVLDSGGARVRVRSIAVGGGVRAVLLVTGRPLDTARLERLDRAAAELADHFNRGRPPAPHELLMLQAGIRLLAGHALRSGVWSKVVEEFRLPQAGPYAMLVLTGASPTLLGAALEECWGLGRWVTPCEVPEGMLLVARAEVFLDARTLVDGLAGHLARPVHAGLASLQHRSELGVAYEQARSAARQAVRRQVPLVTHGELEWRDLVPATIDLAGVALLRARLLETLETAPSGDVLLTTLRTWVREEYRNDRTAAALGVHRHTLNNRLRRCERLLGAPLHAPDASFGLWLLFHDDADPDEGEGGGGARRGPG</sequence>
<evidence type="ECO:0000313" key="3">
    <source>
        <dbReference type="Proteomes" id="UP001553843"/>
    </source>
</evidence>
<comment type="caution">
    <text evidence="2">The sequence shown here is derived from an EMBL/GenBank/DDBJ whole genome shotgun (WGS) entry which is preliminary data.</text>
</comment>
<evidence type="ECO:0000313" key="2">
    <source>
        <dbReference type="EMBL" id="MEW2366424.1"/>
    </source>
</evidence>
<dbReference type="InterPro" id="IPR051448">
    <property type="entry name" value="CdaR-like_regulators"/>
</dbReference>
<dbReference type="InterPro" id="IPR025736">
    <property type="entry name" value="PucR_C-HTH_dom"/>
</dbReference>
<dbReference type="InterPro" id="IPR042070">
    <property type="entry name" value="PucR_C-HTH_sf"/>
</dbReference>
<reference evidence="2 3" key="1">
    <citation type="submission" date="2024-06" db="EMBL/GenBank/DDBJ databases">
        <title>The Natural Products Discovery Center: Release of the First 8490 Sequenced Strains for Exploring Actinobacteria Biosynthetic Diversity.</title>
        <authorList>
            <person name="Kalkreuter E."/>
            <person name="Kautsar S.A."/>
            <person name="Yang D."/>
            <person name="Bader C.D."/>
            <person name="Teijaro C.N."/>
            <person name="Fluegel L."/>
            <person name="Davis C.M."/>
            <person name="Simpson J.R."/>
            <person name="Lauterbach L."/>
            <person name="Steele A.D."/>
            <person name="Gui C."/>
            <person name="Meng S."/>
            <person name="Li G."/>
            <person name="Viehrig K."/>
            <person name="Ye F."/>
            <person name="Su P."/>
            <person name="Kiefer A.F."/>
            <person name="Nichols A."/>
            <person name="Cepeda A.J."/>
            <person name="Yan W."/>
            <person name="Fan B."/>
            <person name="Jiang Y."/>
            <person name="Adhikari A."/>
            <person name="Zheng C.-J."/>
            <person name="Schuster L."/>
            <person name="Cowan T.M."/>
            <person name="Smanski M.J."/>
            <person name="Chevrette M.G."/>
            <person name="De Carvalho L.P.S."/>
            <person name="Shen B."/>
        </authorList>
    </citation>
    <scope>NUCLEOTIDE SEQUENCE [LARGE SCALE GENOMIC DNA]</scope>
    <source>
        <strain evidence="2 3">NPDC047833</strain>
    </source>
</reference>
<dbReference type="PANTHER" id="PTHR33744:SF1">
    <property type="entry name" value="DNA-BINDING TRANSCRIPTIONAL ACTIVATOR ADER"/>
    <property type="match status" value="1"/>
</dbReference>
<dbReference type="RefSeq" id="WP_359773837.1">
    <property type="nucleotide sequence ID" value="NZ_JBEYRR010000001.1"/>
</dbReference>
<gene>
    <name evidence="2" type="ORF">AB0887_31325</name>
</gene>